<dbReference type="AlphaFoldDB" id="A0A1G1Z753"/>
<name>A0A1G1Z753_9BACT</name>
<comment type="caution">
    <text evidence="2">The sequence shown here is derived from an EMBL/GenBank/DDBJ whole genome shotgun (WGS) entry which is preliminary data.</text>
</comment>
<dbReference type="InterPro" id="IPR000073">
    <property type="entry name" value="AB_hydrolase_1"/>
</dbReference>
<dbReference type="Gene3D" id="3.40.50.1820">
    <property type="entry name" value="alpha/beta hydrolase"/>
    <property type="match status" value="1"/>
</dbReference>
<dbReference type="SUPFAM" id="SSF53474">
    <property type="entry name" value="alpha/beta-Hydrolases"/>
    <property type="match status" value="1"/>
</dbReference>
<gene>
    <name evidence="2" type="ORF">A3I33_02645</name>
</gene>
<dbReference type="Pfam" id="PF00561">
    <property type="entry name" value="Abhydrolase_1"/>
    <property type="match status" value="1"/>
</dbReference>
<accession>A0A1G1Z753</accession>
<protein>
    <recommendedName>
        <fullName evidence="1">AB hydrolase-1 domain-containing protein</fullName>
    </recommendedName>
</protein>
<evidence type="ECO:0000259" key="1">
    <source>
        <dbReference type="Pfam" id="PF00561"/>
    </source>
</evidence>
<sequence length="230" mass="26079">MPTIYILHGWAPNTDGEKWRSFLGFLEGAGFKVKFLSMPGFEVQLTKAWTLQDFVNWLKGEIEAEEKAILLGHSFGGQIAIRFASQYPDKIKKLVLIANSGMRDKVLHKRLKRIFFYVLSKLGKPIAKSERIRKAYYTLIGAEDYLAATGPLRETMGNVLKDEIRKDLPKIICPTLVIWGRSDKVTPPKHGRFVAENIKNAELKIVSGARHSPQFTHAKEVAVLVTQFLR</sequence>
<dbReference type="STRING" id="1797692.A3I33_02645"/>
<dbReference type="EMBL" id="MHJA01000032">
    <property type="protein sequence ID" value="OGY60463.1"/>
    <property type="molecule type" value="Genomic_DNA"/>
</dbReference>
<dbReference type="PRINTS" id="PR00111">
    <property type="entry name" value="ABHYDROLASE"/>
</dbReference>
<reference evidence="2 3" key="1">
    <citation type="journal article" date="2016" name="Nat. Commun.">
        <title>Thousands of microbial genomes shed light on interconnected biogeochemical processes in an aquifer system.</title>
        <authorList>
            <person name="Anantharaman K."/>
            <person name="Brown C.T."/>
            <person name="Hug L.A."/>
            <person name="Sharon I."/>
            <person name="Castelle C.J."/>
            <person name="Probst A.J."/>
            <person name="Thomas B.C."/>
            <person name="Singh A."/>
            <person name="Wilkins M.J."/>
            <person name="Karaoz U."/>
            <person name="Brodie E.L."/>
            <person name="Williams K.H."/>
            <person name="Hubbard S.S."/>
            <person name="Banfield J.F."/>
        </authorList>
    </citation>
    <scope>NUCLEOTIDE SEQUENCE [LARGE SCALE GENOMIC DNA]</scope>
</reference>
<dbReference type="InterPro" id="IPR029058">
    <property type="entry name" value="AB_hydrolase_fold"/>
</dbReference>
<dbReference type="PANTHER" id="PTHR43798">
    <property type="entry name" value="MONOACYLGLYCEROL LIPASE"/>
    <property type="match status" value="1"/>
</dbReference>
<feature type="domain" description="AB hydrolase-1" evidence="1">
    <location>
        <begin position="2"/>
        <end position="218"/>
    </location>
</feature>
<evidence type="ECO:0000313" key="3">
    <source>
        <dbReference type="Proteomes" id="UP000176544"/>
    </source>
</evidence>
<organism evidence="2 3">
    <name type="scientific">Candidatus Colwellbacteria bacterium RIFCSPLOWO2_02_FULL_45_11</name>
    <dbReference type="NCBI Taxonomy" id="1797692"/>
    <lineage>
        <taxon>Bacteria</taxon>
        <taxon>Candidatus Colwelliibacteriota</taxon>
    </lineage>
</organism>
<dbReference type="InterPro" id="IPR050266">
    <property type="entry name" value="AB_hydrolase_sf"/>
</dbReference>
<proteinExistence type="predicted"/>
<evidence type="ECO:0000313" key="2">
    <source>
        <dbReference type="EMBL" id="OGY60463.1"/>
    </source>
</evidence>
<dbReference type="Proteomes" id="UP000176544">
    <property type="component" value="Unassembled WGS sequence"/>
</dbReference>